<dbReference type="SUPFAM" id="SSF116734">
    <property type="entry name" value="DNA methylase specificity domain"/>
    <property type="match status" value="1"/>
</dbReference>
<evidence type="ECO:0000313" key="5">
    <source>
        <dbReference type="EMBL" id="MEE3928570.1"/>
    </source>
</evidence>
<evidence type="ECO:0000256" key="1">
    <source>
        <dbReference type="ARBA" id="ARBA00010923"/>
    </source>
</evidence>
<keyword evidence="5" id="KW-0255">Endonuclease</keyword>
<comment type="similarity">
    <text evidence="1">Belongs to the type-I restriction system S methylase family.</text>
</comment>
<evidence type="ECO:0000259" key="4">
    <source>
        <dbReference type="Pfam" id="PF01420"/>
    </source>
</evidence>
<dbReference type="GO" id="GO:0004519">
    <property type="term" value="F:endonuclease activity"/>
    <property type="evidence" value="ECO:0007669"/>
    <property type="project" value="UniProtKB-KW"/>
</dbReference>
<evidence type="ECO:0000256" key="3">
    <source>
        <dbReference type="ARBA" id="ARBA00023125"/>
    </source>
</evidence>
<dbReference type="PANTHER" id="PTHR30408:SF12">
    <property type="entry name" value="TYPE I RESTRICTION ENZYME MJAVIII SPECIFICITY SUBUNIT"/>
    <property type="match status" value="1"/>
</dbReference>
<dbReference type="InterPro" id="IPR052021">
    <property type="entry name" value="Type-I_RS_S_subunit"/>
</dbReference>
<dbReference type="CDD" id="cd17278">
    <property type="entry name" value="RMtype1_S_LdeBORF1052P-TRD2-CR2"/>
    <property type="match status" value="1"/>
</dbReference>
<dbReference type="EC" id="3.1.21.-" evidence="5"/>
<keyword evidence="3" id="KW-0238">DNA-binding</keyword>
<feature type="non-terminal residue" evidence="5">
    <location>
        <position position="218"/>
    </location>
</feature>
<evidence type="ECO:0000313" key="6">
    <source>
        <dbReference type="Proteomes" id="UP001344817"/>
    </source>
</evidence>
<proteinExistence type="inferred from homology"/>
<feature type="domain" description="Type I restriction modification DNA specificity" evidence="4">
    <location>
        <begin position="18"/>
        <end position="196"/>
    </location>
</feature>
<dbReference type="PANTHER" id="PTHR30408">
    <property type="entry name" value="TYPE-1 RESTRICTION ENZYME ECOKI SPECIFICITY PROTEIN"/>
    <property type="match status" value="1"/>
</dbReference>
<dbReference type="InterPro" id="IPR000055">
    <property type="entry name" value="Restrct_endonuc_typeI_TRD"/>
</dbReference>
<dbReference type="Pfam" id="PF01420">
    <property type="entry name" value="Methylase_S"/>
    <property type="match status" value="1"/>
</dbReference>
<dbReference type="RefSeq" id="WP_330500983.1">
    <property type="nucleotide sequence ID" value="NZ_JAZDWZ010000011.1"/>
</dbReference>
<name>A0ABU7MM11_9BACT</name>
<dbReference type="InterPro" id="IPR044946">
    <property type="entry name" value="Restrct_endonuc_typeI_TRD_sf"/>
</dbReference>
<accession>A0ABU7MM11</accession>
<evidence type="ECO:0000256" key="2">
    <source>
        <dbReference type="ARBA" id="ARBA00022747"/>
    </source>
</evidence>
<keyword evidence="5" id="KW-0540">Nuclease</keyword>
<reference evidence="5" key="1">
    <citation type="submission" date="2024-01" db="EMBL/GenBank/DDBJ databases">
        <title>Genome sequence of Mycoplasma ciconiae type strain DSM 25251.</title>
        <authorList>
            <person name="Spergser J."/>
        </authorList>
    </citation>
    <scope>NUCLEOTIDE SEQUENCE [LARGE SCALE GENOMIC DNA]</scope>
    <source>
        <strain evidence="5">DSM 25251</strain>
    </source>
</reference>
<dbReference type="GO" id="GO:0016787">
    <property type="term" value="F:hydrolase activity"/>
    <property type="evidence" value="ECO:0007669"/>
    <property type="project" value="UniProtKB-KW"/>
</dbReference>
<comment type="caution">
    <text evidence="5">The sequence shown here is derived from an EMBL/GenBank/DDBJ whole genome shotgun (WGS) entry which is preliminary data.</text>
</comment>
<protein>
    <submittedName>
        <fullName evidence="5">Restriction endonuclease subunit S</fullName>
        <ecNumber evidence="5">3.1.21.-</ecNumber>
    </submittedName>
</protein>
<dbReference type="Proteomes" id="UP001344817">
    <property type="component" value="Unassembled WGS sequence"/>
</dbReference>
<keyword evidence="2" id="KW-0680">Restriction system</keyword>
<keyword evidence="6" id="KW-1185">Reference proteome</keyword>
<gene>
    <name evidence="5" type="ORF">V2E24_03210</name>
</gene>
<dbReference type="Gene3D" id="3.90.220.20">
    <property type="entry name" value="DNA methylase specificity domains"/>
    <property type="match status" value="1"/>
</dbReference>
<organism evidence="5 6">
    <name type="scientific">Mycoplasmopsis ciconiae</name>
    <dbReference type="NCBI Taxonomy" id="561067"/>
    <lineage>
        <taxon>Bacteria</taxon>
        <taxon>Bacillati</taxon>
        <taxon>Mycoplasmatota</taxon>
        <taxon>Mycoplasmoidales</taxon>
        <taxon>Metamycoplasmataceae</taxon>
        <taxon>Mycoplasmopsis</taxon>
    </lineage>
</organism>
<dbReference type="EMBL" id="JAZDWZ010000011">
    <property type="protein sequence ID" value="MEE3928570.1"/>
    <property type="molecule type" value="Genomic_DNA"/>
</dbReference>
<sequence>MTKLDKVPQIRFKGFVNDWEQQSLGNVTKLRGGYAFSKEQYKKTGLKIVRISNILSNNTIGGDFVYTDYRNDLIDFEINHDDILIAMSGATAGKIAQYKTTKNEIYYQNQRTGLFQRNINYIYNYLYTLLQTDDFNKLLATKLSVGAQPNFSGRDIEDFIFMVTKDKNEQTKIADLFTNLNSLITLNQRKLASLTQIKTSLLDKMFVSESESKPKIRF</sequence>
<keyword evidence="5" id="KW-0378">Hydrolase</keyword>